<dbReference type="InterPro" id="IPR050491">
    <property type="entry name" value="AmpC-like"/>
</dbReference>
<keyword evidence="3" id="KW-0378">Hydrolase</keyword>
<protein>
    <submittedName>
        <fullName evidence="3">Serine hydrolase domain-containing protein</fullName>
        <ecNumber evidence="3">3.-.-.-</ecNumber>
    </submittedName>
</protein>
<dbReference type="InterPro" id="IPR001466">
    <property type="entry name" value="Beta-lactam-related"/>
</dbReference>
<dbReference type="PANTHER" id="PTHR46825:SF7">
    <property type="entry name" value="D-ALANYL-D-ALANINE CARBOXYPEPTIDASE"/>
    <property type="match status" value="1"/>
</dbReference>
<name>A0ABV6YN16_UNCEI</name>
<feature type="signal peptide" evidence="1">
    <location>
        <begin position="1"/>
        <end position="28"/>
    </location>
</feature>
<dbReference type="Proteomes" id="UP001594288">
    <property type="component" value="Unassembled WGS sequence"/>
</dbReference>
<evidence type="ECO:0000256" key="1">
    <source>
        <dbReference type="SAM" id="SignalP"/>
    </source>
</evidence>
<dbReference type="Pfam" id="PF00144">
    <property type="entry name" value="Beta-lactamase"/>
    <property type="match status" value="1"/>
</dbReference>
<evidence type="ECO:0000259" key="2">
    <source>
        <dbReference type="Pfam" id="PF00144"/>
    </source>
</evidence>
<evidence type="ECO:0000313" key="3">
    <source>
        <dbReference type="EMBL" id="MFC1799471.1"/>
    </source>
</evidence>
<gene>
    <name evidence="3" type="ORF">ACFL2Z_00965</name>
</gene>
<comment type="caution">
    <text evidence="3">The sequence shown here is derived from an EMBL/GenBank/DDBJ whole genome shotgun (WGS) entry which is preliminary data.</text>
</comment>
<dbReference type="SUPFAM" id="SSF56601">
    <property type="entry name" value="beta-lactamase/transpeptidase-like"/>
    <property type="match status" value="1"/>
</dbReference>
<feature type="chain" id="PRO_5047420301" evidence="1">
    <location>
        <begin position="29"/>
        <end position="393"/>
    </location>
</feature>
<keyword evidence="4" id="KW-1185">Reference proteome</keyword>
<feature type="domain" description="Beta-lactamase-related" evidence="2">
    <location>
        <begin position="65"/>
        <end position="378"/>
    </location>
</feature>
<proteinExistence type="predicted"/>
<keyword evidence="1" id="KW-0732">Signal</keyword>
<evidence type="ECO:0000313" key="4">
    <source>
        <dbReference type="Proteomes" id="UP001594288"/>
    </source>
</evidence>
<dbReference type="GO" id="GO:0016787">
    <property type="term" value="F:hydrolase activity"/>
    <property type="evidence" value="ECO:0007669"/>
    <property type="project" value="UniProtKB-KW"/>
</dbReference>
<dbReference type="EC" id="3.-.-.-" evidence="3"/>
<dbReference type="InterPro" id="IPR012338">
    <property type="entry name" value="Beta-lactam/transpept-like"/>
</dbReference>
<accession>A0ABV6YN16</accession>
<organism evidence="3 4">
    <name type="scientific">Eiseniibacteriota bacterium</name>
    <dbReference type="NCBI Taxonomy" id="2212470"/>
    <lineage>
        <taxon>Bacteria</taxon>
        <taxon>Candidatus Eiseniibacteriota</taxon>
    </lineage>
</organism>
<dbReference type="Gene3D" id="3.40.710.10">
    <property type="entry name" value="DD-peptidase/beta-lactamase superfamily"/>
    <property type="match status" value="1"/>
</dbReference>
<sequence length="393" mass="44234">MISNKRHIPRIRLLLAVLLLSTSSAAFSQELPTTGLPDRLQAVLDNLVGGQETIRNGALLVEWPGFKWKGASGFAFADSLVPMLPDDQFNIDSIAKMMTATIVMKLVEAGQLGLDHRIGLYLPDSLMDGLHVYEGQSYGGEITIRQLLSHTSGFHDDWACLGFLDLIMEDPNRRWTPEETIEFVKQHCAPRFPPGEGFHYSDTGYNLLGLIIQQVTGGPLHEAYRKLLLDPLAMEHTYRPSHEKARPGIPGRMPSERYLDDIECTSWPAVMTADWGGGGLLSTTEDLNRFLRAFIENEIFEKTTTRDQMLTWVESGPFHNYGLGISRVQFDRSDKPEHQDLGEIWGHAGSSLNFMFYWPEEDIMIIGTLNQLNVERDRYDILATIMTAILGPE</sequence>
<dbReference type="EMBL" id="JBHPEI010000008">
    <property type="protein sequence ID" value="MFC1799471.1"/>
    <property type="molecule type" value="Genomic_DNA"/>
</dbReference>
<reference evidence="3 4" key="1">
    <citation type="submission" date="2024-09" db="EMBL/GenBank/DDBJ databases">
        <authorList>
            <person name="D'Angelo T."/>
        </authorList>
    </citation>
    <scope>NUCLEOTIDE SEQUENCE [LARGE SCALE GENOMIC DNA]</scope>
    <source>
        <strain evidence="3">SAG AM-311-F02</strain>
    </source>
</reference>
<dbReference type="PANTHER" id="PTHR46825">
    <property type="entry name" value="D-ALANYL-D-ALANINE-CARBOXYPEPTIDASE/ENDOPEPTIDASE AMPH"/>
    <property type="match status" value="1"/>
</dbReference>